<evidence type="ECO:0000313" key="5">
    <source>
        <dbReference type="WBParaSite" id="GPUH_0001376901-mRNA-1"/>
    </source>
</evidence>
<dbReference type="PROSITE" id="PS50137">
    <property type="entry name" value="DS_RBD"/>
    <property type="match status" value="1"/>
</dbReference>
<dbReference type="PANTHER" id="PTHR10910">
    <property type="entry name" value="EUKARYOTE SPECIFIC DSRNA BINDING PROTEIN"/>
    <property type="match status" value="1"/>
</dbReference>
<keyword evidence="1" id="KW-0694">RNA-binding</keyword>
<dbReference type="GO" id="GO:0005730">
    <property type="term" value="C:nucleolus"/>
    <property type="evidence" value="ECO:0007669"/>
    <property type="project" value="TreeGrafter"/>
</dbReference>
<dbReference type="GO" id="GO:0006396">
    <property type="term" value="P:RNA processing"/>
    <property type="evidence" value="ECO:0007669"/>
    <property type="project" value="InterPro"/>
</dbReference>
<dbReference type="GO" id="GO:0006382">
    <property type="term" value="P:adenosine to inosine editing"/>
    <property type="evidence" value="ECO:0007669"/>
    <property type="project" value="TreeGrafter"/>
</dbReference>
<evidence type="ECO:0000256" key="2">
    <source>
        <dbReference type="SAM" id="Phobius"/>
    </source>
</evidence>
<dbReference type="PANTHER" id="PTHR10910:SF144">
    <property type="entry name" value="A TO I EDITASE DOMAIN-CONTAINING PROTEIN-RELATED"/>
    <property type="match status" value="1"/>
</dbReference>
<evidence type="ECO:0000259" key="4">
    <source>
        <dbReference type="PROSITE" id="PS50141"/>
    </source>
</evidence>
<dbReference type="AlphaFoldDB" id="A0A183DYG3"/>
<dbReference type="Pfam" id="PF02137">
    <property type="entry name" value="A_deamin"/>
    <property type="match status" value="1"/>
</dbReference>
<feature type="transmembrane region" description="Helical" evidence="2">
    <location>
        <begin position="147"/>
        <end position="165"/>
    </location>
</feature>
<keyword evidence="2" id="KW-0472">Membrane</keyword>
<organism evidence="5">
    <name type="scientific">Gongylonema pulchrum</name>
    <dbReference type="NCBI Taxonomy" id="637853"/>
    <lineage>
        <taxon>Eukaryota</taxon>
        <taxon>Metazoa</taxon>
        <taxon>Ecdysozoa</taxon>
        <taxon>Nematoda</taxon>
        <taxon>Chromadorea</taxon>
        <taxon>Rhabditida</taxon>
        <taxon>Spirurina</taxon>
        <taxon>Spiruromorpha</taxon>
        <taxon>Spiruroidea</taxon>
        <taxon>Gongylonematidae</taxon>
        <taxon>Gongylonema</taxon>
    </lineage>
</organism>
<dbReference type="SUPFAM" id="SSF54768">
    <property type="entry name" value="dsRNA-binding domain-like"/>
    <property type="match status" value="1"/>
</dbReference>
<accession>A0A183DYG3</accession>
<keyword evidence="2" id="KW-1133">Transmembrane helix</keyword>
<dbReference type="InterPro" id="IPR014720">
    <property type="entry name" value="dsRBD_dom"/>
</dbReference>
<keyword evidence="2" id="KW-0812">Transmembrane</keyword>
<proteinExistence type="predicted"/>
<feature type="domain" description="DRBM" evidence="3">
    <location>
        <begin position="24"/>
        <end position="98"/>
    </location>
</feature>
<dbReference type="SMART" id="SM00358">
    <property type="entry name" value="DSRM"/>
    <property type="match status" value="1"/>
</dbReference>
<feature type="domain" description="A to I editase" evidence="4">
    <location>
        <begin position="259"/>
        <end position="444"/>
    </location>
</feature>
<evidence type="ECO:0000259" key="3">
    <source>
        <dbReference type="PROSITE" id="PS50137"/>
    </source>
</evidence>
<dbReference type="SMART" id="SM00552">
    <property type="entry name" value="ADEAMc"/>
    <property type="match status" value="1"/>
</dbReference>
<dbReference type="GO" id="GO:0005737">
    <property type="term" value="C:cytoplasm"/>
    <property type="evidence" value="ECO:0007669"/>
    <property type="project" value="TreeGrafter"/>
</dbReference>
<dbReference type="Gene3D" id="3.30.160.20">
    <property type="match status" value="1"/>
</dbReference>
<reference evidence="5" key="1">
    <citation type="submission" date="2016-06" db="UniProtKB">
        <authorList>
            <consortium name="WormBaseParasite"/>
        </authorList>
    </citation>
    <scope>IDENTIFICATION</scope>
</reference>
<name>A0A183DYG3_9BILA</name>
<protein>
    <submittedName>
        <fullName evidence="5">Adenosine deaminase RNA specific B2 (inactive)</fullName>
    </submittedName>
</protein>
<dbReference type="PROSITE" id="PS50141">
    <property type="entry name" value="A_DEAMIN_EDITASE"/>
    <property type="match status" value="1"/>
</dbReference>
<dbReference type="GO" id="GO:0003726">
    <property type="term" value="F:double-stranded RNA adenosine deaminase activity"/>
    <property type="evidence" value="ECO:0007669"/>
    <property type="project" value="TreeGrafter"/>
</dbReference>
<dbReference type="Pfam" id="PF00035">
    <property type="entry name" value="dsrm"/>
    <property type="match status" value="1"/>
</dbReference>
<evidence type="ECO:0000256" key="1">
    <source>
        <dbReference type="PROSITE-ProRule" id="PRU00266"/>
    </source>
</evidence>
<dbReference type="WBParaSite" id="GPUH_0001376901-mRNA-1">
    <property type="protein sequence ID" value="GPUH_0001376901-mRNA-1"/>
    <property type="gene ID" value="GPUH_0001376901"/>
</dbReference>
<dbReference type="InterPro" id="IPR002466">
    <property type="entry name" value="A_deamin"/>
</dbReference>
<dbReference type="GO" id="GO:0008251">
    <property type="term" value="F:tRNA-specific adenosine deaminase activity"/>
    <property type="evidence" value="ECO:0007669"/>
    <property type="project" value="TreeGrafter"/>
</dbReference>
<dbReference type="GO" id="GO:0003725">
    <property type="term" value="F:double-stranded RNA binding"/>
    <property type="evidence" value="ECO:0007669"/>
    <property type="project" value="TreeGrafter"/>
</dbReference>
<dbReference type="CDD" id="cd00048">
    <property type="entry name" value="DSRM_SF"/>
    <property type="match status" value="1"/>
</dbReference>
<sequence length="451" mass="50520">LIQELGLVMPYEDDSMKRAAAVLSPPYALHQLMVKQNRKKLPDIVYDEPEDISEAPNKPPMFKCTLTVNGTERFEGTGQSKKAAKSAAAEQALTKLFKVHISSEECEPNSNLFDFESETESSLFGKFMYLSYKSLCKAKRAKFTKKVRNVAYFFYMVYFSIVLIAPDGEKKMVALGAGRHAVIDGQILSNAHGNVLVHMQGAVLARRAFLLYLHNQIRNLGDENSVIERCPTSNKYRIKVCFFAAACCNGGSTLELTPDVVQTFDEMAETGRVNVMSLADKMLKWNNLGLQGALLSYIFEPIYMTHLCVGTPTIDKAIAHAVLLRFGDARKGELVIKSSQTGVVPHGEMYHNWVAGIGTIERLDPFTGRTVSGSPSRLCKFELYESWARAIGTVDFCEIKPIWSCAEAKRNDQAYQQTLEDFHTQLQQNGLGTWQRKDTRIDSFQLASFDE</sequence>